<sequence>MEKKERVFEINKKKQTRTNEISMMINEGGLGADRYYIIKYMQEAREKEASESKEEA</sequence>
<organism evidence="1 2">
    <name type="scientific">Salimicrobium halophilum</name>
    <dbReference type="NCBI Taxonomy" id="86666"/>
    <lineage>
        <taxon>Bacteria</taxon>
        <taxon>Bacillati</taxon>
        <taxon>Bacillota</taxon>
        <taxon>Bacilli</taxon>
        <taxon>Bacillales</taxon>
        <taxon>Bacillaceae</taxon>
        <taxon>Salimicrobium</taxon>
    </lineage>
</organism>
<gene>
    <name evidence="1" type="ORF">SAMN04490247_3184</name>
</gene>
<keyword evidence="2" id="KW-1185">Reference proteome</keyword>
<dbReference type="Proteomes" id="UP000199225">
    <property type="component" value="Unassembled WGS sequence"/>
</dbReference>
<dbReference type="AlphaFoldDB" id="A0A1G8WH98"/>
<name>A0A1G8WH98_9BACI</name>
<accession>A0A1G8WH98</accession>
<evidence type="ECO:0000313" key="1">
    <source>
        <dbReference type="EMBL" id="SDJ77662.1"/>
    </source>
</evidence>
<dbReference type="EMBL" id="FNEV01000016">
    <property type="protein sequence ID" value="SDJ77662.1"/>
    <property type="molecule type" value="Genomic_DNA"/>
</dbReference>
<reference evidence="2" key="1">
    <citation type="submission" date="2016-10" db="EMBL/GenBank/DDBJ databases">
        <authorList>
            <person name="Varghese N."/>
            <person name="Submissions S."/>
        </authorList>
    </citation>
    <scope>NUCLEOTIDE SEQUENCE [LARGE SCALE GENOMIC DNA]</scope>
    <source>
        <strain evidence="2">DSM 4771</strain>
    </source>
</reference>
<proteinExistence type="predicted"/>
<dbReference type="RefSeq" id="WP_176757549.1">
    <property type="nucleotide sequence ID" value="NZ_FNEV01000016.1"/>
</dbReference>
<protein>
    <submittedName>
        <fullName evidence="1">Uncharacterized protein</fullName>
    </submittedName>
</protein>
<evidence type="ECO:0000313" key="2">
    <source>
        <dbReference type="Proteomes" id="UP000199225"/>
    </source>
</evidence>